<keyword evidence="3" id="KW-1185">Reference proteome</keyword>
<protein>
    <submittedName>
        <fullName evidence="2">Uncharacterized protein</fullName>
    </submittedName>
</protein>
<dbReference type="KEGG" id="vg:75576139"/>
<reference evidence="2 3" key="1">
    <citation type="journal article" date="2014" name="Nat. Commun.">
        <title>A highly abundant bacteriophage discovered in the unknown sequences of human faecal metagenomes.</title>
        <authorList>
            <person name="Dutilh B.E."/>
            <person name="Cassman N."/>
            <person name="McNair K."/>
            <person name="Sanchez S.E."/>
            <person name="Silva G.G."/>
            <person name="Boling L."/>
            <person name="Barr J.J."/>
            <person name="Speth D.R."/>
            <person name="Seguritan V."/>
            <person name="Aziz R.K."/>
            <person name="Felts B."/>
            <person name="Dinsdale E.A."/>
            <person name="Mokili J.L."/>
            <person name="Edwards R.A."/>
        </authorList>
    </citation>
    <scope>NUCLEOTIDE SEQUENCE [LARGE SCALE GENOMIC DNA]</scope>
</reference>
<name>A0A348JCU5_9CAUD</name>
<evidence type="ECO:0000313" key="2">
    <source>
        <dbReference type="EMBL" id="DAB41590.1"/>
    </source>
</evidence>
<dbReference type="EMBL" id="BK010471">
    <property type="protein sequence ID" value="DAB41590.1"/>
    <property type="molecule type" value="Genomic_DNA"/>
</dbReference>
<accession>A0A348JCU5</accession>
<proteinExistence type="predicted"/>
<dbReference type="RefSeq" id="YP_010509479.1">
    <property type="nucleotide sequence ID" value="NC_067194.1"/>
</dbReference>
<gene>
    <name evidence="2" type="primary">KP06_gp73</name>
</gene>
<evidence type="ECO:0000313" key="3">
    <source>
        <dbReference type="Proteomes" id="UP001097704"/>
    </source>
</evidence>
<dbReference type="GeneID" id="75576139"/>
<feature type="compositionally biased region" description="Polar residues" evidence="1">
    <location>
        <begin position="17"/>
        <end position="26"/>
    </location>
</feature>
<feature type="region of interest" description="Disordered" evidence="1">
    <location>
        <begin position="1"/>
        <end position="46"/>
    </location>
</feature>
<sequence>MDFNKVNEANKAGENTPAASNINTDKQVIPPVEDGVDKQPANTVGFRDESLDEPYTEKRTITINLVTNYSLYRRVNDKTLPKRMDKIGSCVRSSRTLSSNKGEIESYFPALIGLAPNNENFISRVKAYLNNISVSVDELGKTFDISFFWNRKRDYLRFRAEEEAIETAYMNSDRKGVKELREALEAKITKLNLLESEKYKYGYPIVLDDYLIYRHCLLYKDVAKDIALINSDPSIRFYFKDDQREAERLAKHRQEINSAKGNYVKLLTNSDLFDAVFIQYCVANNINIPNGMAMDTVDKQSHLDKFSTNEPAKFNKLCNDKDITIKSLIEVLISRGEFIRAIHNQNITTPDGEFIGANVKEAVTWFKNPTNSALVSAYKNKLKNI</sequence>
<organism evidence="2 3">
    <name type="scientific">Carjivirus communis</name>
    <dbReference type="NCBI Taxonomy" id="2955582"/>
    <lineage>
        <taxon>Viruses</taxon>
        <taxon>Duplodnaviria</taxon>
        <taxon>Heunggongvirae</taxon>
        <taxon>Uroviricota</taxon>
        <taxon>Caudoviricetes</taxon>
        <taxon>Crassvirales</taxon>
        <taxon>Intestiviridae</taxon>
        <taxon>Crudevirinae</taxon>
        <taxon>Carjivirus</taxon>
    </lineage>
</organism>
<dbReference type="Proteomes" id="UP001097704">
    <property type="component" value="Segment"/>
</dbReference>
<evidence type="ECO:0000256" key="1">
    <source>
        <dbReference type="SAM" id="MobiDB-lite"/>
    </source>
</evidence>